<accession>A0A1E5GF18</accession>
<feature type="compositionally biased region" description="Low complexity" evidence="1">
    <location>
        <begin position="43"/>
        <end position="53"/>
    </location>
</feature>
<dbReference type="EMBL" id="MIJZ01000013">
    <property type="protein sequence ID" value="OEG11279.1"/>
    <property type="molecule type" value="Genomic_DNA"/>
</dbReference>
<name>A0A1E5GF18_9ENTE</name>
<dbReference type="PROSITE" id="PS51257">
    <property type="entry name" value="PROKAR_LIPOPROTEIN"/>
    <property type="match status" value="1"/>
</dbReference>
<sequence>MKKSYLLALLFLSAGVGLSACQPDQRKDTAKSSETSRAAIFNSSSSEAIQSSEASEERPINDVRFENTSYNYDVVTGATQTTFGSNPKPLYTYEEKLKKMFWSNQPPLGLIEGNYYTNEGYFDVGNKGIVEIITDDTSKIINVEFNEYGSENYYESKYAGANKRLSDYAFFQAQNPRTDTTLVTVVNGITFVEKQMREENRIEGNFETVKGSSTTAREGLMTIAAELSDEIRQPSKTRYIGYAEDFGDGLIGRLQLTVTDGKISSARYDEYFADQPEKITADSLKQYYRQSKYYSLTYNEKTNNDFVDFSDTLTKAIVDKQTVAIENSELAKHPSFEFYQKLAKHINI</sequence>
<organism evidence="3 4">
    <name type="scientific">Enterococcus ureasiticus</name>
    <dbReference type="NCBI Taxonomy" id="903984"/>
    <lineage>
        <taxon>Bacteria</taxon>
        <taxon>Bacillati</taxon>
        <taxon>Bacillota</taxon>
        <taxon>Bacilli</taxon>
        <taxon>Lactobacillales</taxon>
        <taxon>Enterococcaceae</taxon>
        <taxon>Enterococcus</taxon>
    </lineage>
</organism>
<feature type="signal peptide" evidence="2">
    <location>
        <begin position="1"/>
        <end position="19"/>
    </location>
</feature>
<reference evidence="4" key="1">
    <citation type="submission" date="2016-09" db="EMBL/GenBank/DDBJ databases">
        <authorList>
            <person name="Gulvik C.A."/>
        </authorList>
    </citation>
    <scope>NUCLEOTIDE SEQUENCE [LARGE SCALE GENOMIC DNA]</scope>
    <source>
        <strain evidence="4">DSM 23328</strain>
    </source>
</reference>
<dbReference type="Gene3D" id="3.90.1010.20">
    <property type="match status" value="1"/>
</dbReference>
<keyword evidence="4" id="KW-1185">Reference proteome</keyword>
<evidence type="ECO:0008006" key="5">
    <source>
        <dbReference type="Google" id="ProtNLM"/>
    </source>
</evidence>
<evidence type="ECO:0000256" key="2">
    <source>
        <dbReference type="SAM" id="SignalP"/>
    </source>
</evidence>
<evidence type="ECO:0000256" key="1">
    <source>
        <dbReference type="SAM" id="MobiDB-lite"/>
    </source>
</evidence>
<dbReference type="STRING" id="903984.BCR21_08215"/>
<comment type="caution">
    <text evidence="3">The sequence shown here is derived from an EMBL/GenBank/DDBJ whole genome shotgun (WGS) entry which is preliminary data.</text>
</comment>
<keyword evidence="2" id="KW-0732">Signal</keyword>
<protein>
    <recommendedName>
        <fullName evidence="5">FMN-binding protein</fullName>
    </recommendedName>
</protein>
<evidence type="ECO:0000313" key="4">
    <source>
        <dbReference type="Proteomes" id="UP000094068"/>
    </source>
</evidence>
<feature type="region of interest" description="Disordered" evidence="1">
    <location>
        <begin position="42"/>
        <end position="62"/>
    </location>
</feature>
<dbReference type="Proteomes" id="UP000094068">
    <property type="component" value="Unassembled WGS sequence"/>
</dbReference>
<dbReference type="RefSeq" id="WP_069646053.1">
    <property type="nucleotide sequence ID" value="NZ_MIJZ01000013.1"/>
</dbReference>
<dbReference type="AlphaFoldDB" id="A0A1E5GF18"/>
<evidence type="ECO:0000313" key="3">
    <source>
        <dbReference type="EMBL" id="OEG11279.1"/>
    </source>
</evidence>
<feature type="chain" id="PRO_5038682514" description="FMN-binding protein" evidence="2">
    <location>
        <begin position="20"/>
        <end position="348"/>
    </location>
</feature>
<dbReference type="OrthoDB" id="6249751at2"/>
<proteinExistence type="predicted"/>
<gene>
    <name evidence="3" type="ORF">BCR21_08215</name>
</gene>